<dbReference type="Proteomes" id="UP001250214">
    <property type="component" value="Unassembled WGS sequence"/>
</dbReference>
<protein>
    <submittedName>
        <fullName evidence="1">Uncharacterized protein</fullName>
    </submittedName>
</protein>
<dbReference type="EMBL" id="JAVLVT010000008">
    <property type="protein sequence ID" value="MDS1271896.1"/>
    <property type="molecule type" value="Genomic_DNA"/>
</dbReference>
<organism evidence="1 2">
    <name type="scientific">Lipingzhangella rawalii</name>
    <dbReference type="NCBI Taxonomy" id="2055835"/>
    <lineage>
        <taxon>Bacteria</taxon>
        <taxon>Bacillati</taxon>
        <taxon>Actinomycetota</taxon>
        <taxon>Actinomycetes</taxon>
        <taxon>Streptosporangiales</taxon>
        <taxon>Nocardiopsidaceae</taxon>
        <taxon>Lipingzhangella</taxon>
    </lineage>
</organism>
<gene>
    <name evidence="1" type="ORF">RIF23_16510</name>
</gene>
<proteinExistence type="predicted"/>
<sequence length="41" mass="4489">MTSRGSSSYPALGFAVAQKVPEDVWAAYRRLVDAGFDSRLL</sequence>
<evidence type="ECO:0000313" key="1">
    <source>
        <dbReference type="EMBL" id="MDS1271896.1"/>
    </source>
</evidence>
<dbReference type="RefSeq" id="WP_310913451.1">
    <property type="nucleotide sequence ID" value="NZ_JAVLVT010000008.1"/>
</dbReference>
<evidence type="ECO:0000313" key="2">
    <source>
        <dbReference type="Proteomes" id="UP001250214"/>
    </source>
</evidence>
<name>A0ABU2H9C9_9ACTN</name>
<accession>A0ABU2H9C9</accession>
<comment type="caution">
    <text evidence="1">The sequence shown here is derived from an EMBL/GenBank/DDBJ whole genome shotgun (WGS) entry which is preliminary data.</text>
</comment>
<keyword evidence="2" id="KW-1185">Reference proteome</keyword>
<reference evidence="2" key="1">
    <citation type="submission" date="2023-07" db="EMBL/GenBank/DDBJ databases">
        <title>Novel species in the genus Lipingzhangella isolated from Sambhar Salt Lake.</title>
        <authorList>
            <person name="Jiya N."/>
            <person name="Kajale S."/>
            <person name="Sharma A."/>
        </authorList>
    </citation>
    <scope>NUCLEOTIDE SEQUENCE [LARGE SCALE GENOMIC DNA]</scope>
    <source>
        <strain evidence="2">LS1_29</strain>
    </source>
</reference>